<organism evidence="2 3">
    <name type="scientific">Colletotrichum liriopes</name>
    <dbReference type="NCBI Taxonomy" id="708192"/>
    <lineage>
        <taxon>Eukaryota</taxon>
        <taxon>Fungi</taxon>
        <taxon>Dikarya</taxon>
        <taxon>Ascomycota</taxon>
        <taxon>Pezizomycotina</taxon>
        <taxon>Sordariomycetes</taxon>
        <taxon>Hypocreomycetidae</taxon>
        <taxon>Glomerellales</taxon>
        <taxon>Glomerellaceae</taxon>
        <taxon>Colletotrichum</taxon>
        <taxon>Colletotrichum spaethianum species complex</taxon>
    </lineage>
</organism>
<dbReference type="EMBL" id="BPPX01000027">
    <property type="protein sequence ID" value="GJC87557.1"/>
    <property type="molecule type" value="Genomic_DNA"/>
</dbReference>
<feature type="transmembrane region" description="Helical" evidence="1">
    <location>
        <begin position="20"/>
        <end position="38"/>
    </location>
</feature>
<dbReference type="AlphaFoldDB" id="A0AA37GWB8"/>
<keyword evidence="1" id="KW-1133">Transmembrane helix</keyword>
<reference evidence="2 3" key="1">
    <citation type="submission" date="2021-07" db="EMBL/GenBank/DDBJ databases">
        <title>Genome data of Colletotrichum spaethianum.</title>
        <authorList>
            <person name="Utami Y.D."/>
            <person name="Hiruma K."/>
        </authorList>
    </citation>
    <scope>NUCLEOTIDE SEQUENCE [LARGE SCALE GENOMIC DNA]</scope>
    <source>
        <strain evidence="2 3">MAFF 242679</strain>
    </source>
</reference>
<keyword evidence="1" id="KW-0812">Transmembrane</keyword>
<sequence length="121" mass="13310">MANATDPVAVAGVFDAQFSQHWPAATAGLVFVLFALLAQSWFTVDPLANVPVVGEGGRWARRKQFLHGKGNQLYIDGYRQDTICVPPKYLPELKKAPDDVISFTKAIDEVMLLVARHSTNL</sequence>
<proteinExistence type="predicted"/>
<evidence type="ECO:0000256" key="1">
    <source>
        <dbReference type="SAM" id="Phobius"/>
    </source>
</evidence>
<evidence type="ECO:0000313" key="2">
    <source>
        <dbReference type="EMBL" id="GJC87557.1"/>
    </source>
</evidence>
<gene>
    <name evidence="2" type="ORF">ColLi_10395</name>
</gene>
<dbReference type="Proteomes" id="UP001055172">
    <property type="component" value="Unassembled WGS sequence"/>
</dbReference>
<evidence type="ECO:0000313" key="3">
    <source>
        <dbReference type="Proteomes" id="UP001055172"/>
    </source>
</evidence>
<keyword evidence="3" id="KW-1185">Reference proteome</keyword>
<protein>
    <submittedName>
        <fullName evidence="2">Uncharacterized protein</fullName>
    </submittedName>
</protein>
<keyword evidence="1" id="KW-0472">Membrane</keyword>
<accession>A0AA37GWB8</accession>
<name>A0AA37GWB8_9PEZI</name>
<comment type="caution">
    <text evidence="2">The sequence shown here is derived from an EMBL/GenBank/DDBJ whole genome shotgun (WGS) entry which is preliminary data.</text>
</comment>